<dbReference type="InterPro" id="IPR000313">
    <property type="entry name" value="PWWP_dom"/>
</dbReference>
<feature type="region of interest" description="Disordered" evidence="1">
    <location>
        <begin position="401"/>
        <end position="421"/>
    </location>
</feature>
<name>A0ABR2MUI8_9ASPA</name>
<dbReference type="PROSITE" id="PS50812">
    <property type="entry name" value="PWWP"/>
    <property type="match status" value="1"/>
</dbReference>
<evidence type="ECO:0000313" key="3">
    <source>
        <dbReference type="EMBL" id="KAK8967116.1"/>
    </source>
</evidence>
<reference evidence="3 4" key="1">
    <citation type="journal article" date="2022" name="Nat. Plants">
        <title>Genomes of leafy and leafless Platanthera orchids illuminate the evolution of mycoheterotrophy.</title>
        <authorList>
            <person name="Li M.H."/>
            <person name="Liu K.W."/>
            <person name="Li Z."/>
            <person name="Lu H.C."/>
            <person name="Ye Q.L."/>
            <person name="Zhang D."/>
            <person name="Wang J.Y."/>
            <person name="Li Y.F."/>
            <person name="Zhong Z.M."/>
            <person name="Liu X."/>
            <person name="Yu X."/>
            <person name="Liu D.K."/>
            <person name="Tu X.D."/>
            <person name="Liu B."/>
            <person name="Hao Y."/>
            <person name="Liao X.Y."/>
            <person name="Jiang Y.T."/>
            <person name="Sun W.H."/>
            <person name="Chen J."/>
            <person name="Chen Y.Q."/>
            <person name="Ai Y."/>
            <person name="Zhai J.W."/>
            <person name="Wu S.S."/>
            <person name="Zhou Z."/>
            <person name="Hsiao Y.Y."/>
            <person name="Wu W.L."/>
            <person name="Chen Y.Y."/>
            <person name="Lin Y.F."/>
            <person name="Hsu J.L."/>
            <person name="Li C.Y."/>
            <person name="Wang Z.W."/>
            <person name="Zhao X."/>
            <person name="Zhong W.Y."/>
            <person name="Ma X.K."/>
            <person name="Ma L."/>
            <person name="Huang J."/>
            <person name="Chen G.Z."/>
            <person name="Huang M.Z."/>
            <person name="Huang L."/>
            <person name="Peng D.H."/>
            <person name="Luo Y.B."/>
            <person name="Zou S.Q."/>
            <person name="Chen S.P."/>
            <person name="Lan S."/>
            <person name="Tsai W.C."/>
            <person name="Van de Peer Y."/>
            <person name="Liu Z.J."/>
        </authorList>
    </citation>
    <scope>NUCLEOTIDE SEQUENCE [LARGE SCALE GENOMIC DNA]</scope>
    <source>
        <strain evidence="3">Lor288</strain>
    </source>
</reference>
<feature type="region of interest" description="Disordered" evidence="1">
    <location>
        <begin position="181"/>
        <end position="201"/>
    </location>
</feature>
<dbReference type="EMBL" id="JBBWWR010000005">
    <property type="protein sequence ID" value="KAK8967116.1"/>
    <property type="molecule type" value="Genomic_DNA"/>
</dbReference>
<feature type="compositionally biased region" description="Basic and acidic residues" evidence="1">
    <location>
        <begin position="120"/>
        <end position="136"/>
    </location>
</feature>
<protein>
    <recommendedName>
        <fullName evidence="2">PWWP domain-containing protein</fullName>
    </recommendedName>
</protein>
<keyword evidence="4" id="KW-1185">Reference proteome</keyword>
<accession>A0ABR2MUI8</accession>
<dbReference type="CDD" id="cd05162">
    <property type="entry name" value="PWWP"/>
    <property type="match status" value="1"/>
</dbReference>
<evidence type="ECO:0000256" key="1">
    <source>
        <dbReference type="SAM" id="MobiDB-lite"/>
    </source>
</evidence>
<comment type="caution">
    <text evidence="3">The sequence shown here is derived from an EMBL/GenBank/DDBJ whole genome shotgun (WGS) entry which is preliminary data.</text>
</comment>
<dbReference type="Gene3D" id="2.30.30.140">
    <property type="match status" value="1"/>
</dbReference>
<dbReference type="Proteomes" id="UP001412067">
    <property type="component" value="Unassembled WGS sequence"/>
</dbReference>
<dbReference type="SUPFAM" id="SSF63748">
    <property type="entry name" value="Tudor/PWWP/MBT"/>
    <property type="match status" value="1"/>
</dbReference>
<sequence length="421" mass="47176">MSGRNRSSYTEVPIECMVNMSVQRFKLGEILWCRINSGSWWPVQVVDENCVAFKPKRKKKDQILVRLYGTFEHMYVEKANCISKTEKNNDEENRSSREIFEKALEEDLSRMKSGCPSEARVSESIENVKGKDEASRGKGPRKGNLKRAKIEANSPLVDCSDNPKAAKKVKLVVRALRSGTRSETFEGGSNEKSGTEDAGEMQNLGNWASKIRSLDKNDSSCERISDAYTTDILDAKGIKRLVAKIVREVAAENARNEALKAKAMEKNPGKIEYVDTSKKESYEMENLQLRIPRREENQDTDIPIAGNIDDTRAINGMDFHQQTIMNDPPKEMETVKLFEPDVAINGDQRVNAVKDALGEQVYGAGTRRPNIPEEIDELSPRRTRIMQNLGLIAPSGSPFCRNGSNQSFPPLVSSLDSPHFG</sequence>
<organism evidence="3 4">
    <name type="scientific">Platanthera guangdongensis</name>
    <dbReference type="NCBI Taxonomy" id="2320717"/>
    <lineage>
        <taxon>Eukaryota</taxon>
        <taxon>Viridiplantae</taxon>
        <taxon>Streptophyta</taxon>
        <taxon>Embryophyta</taxon>
        <taxon>Tracheophyta</taxon>
        <taxon>Spermatophyta</taxon>
        <taxon>Magnoliopsida</taxon>
        <taxon>Liliopsida</taxon>
        <taxon>Asparagales</taxon>
        <taxon>Orchidaceae</taxon>
        <taxon>Orchidoideae</taxon>
        <taxon>Orchideae</taxon>
        <taxon>Orchidinae</taxon>
        <taxon>Platanthera</taxon>
    </lineage>
</organism>
<gene>
    <name evidence="3" type="ORF">KSP40_PGU009117</name>
</gene>
<proteinExistence type="predicted"/>
<evidence type="ECO:0000259" key="2">
    <source>
        <dbReference type="PROSITE" id="PS50812"/>
    </source>
</evidence>
<dbReference type="Pfam" id="PF00855">
    <property type="entry name" value="PWWP"/>
    <property type="match status" value="1"/>
</dbReference>
<evidence type="ECO:0000313" key="4">
    <source>
        <dbReference type="Proteomes" id="UP001412067"/>
    </source>
</evidence>
<feature type="domain" description="PWWP" evidence="2">
    <location>
        <begin position="27"/>
        <end position="87"/>
    </location>
</feature>
<feature type="region of interest" description="Disordered" evidence="1">
    <location>
        <begin position="111"/>
        <end position="145"/>
    </location>
</feature>